<dbReference type="AlphaFoldDB" id="A0AAD1U3Y2"/>
<name>A0AAD1U3Y2_EUPCR</name>
<sequence>MEDKKEVSFDDLTPLKYANVGDRREYYHREVLKQSCENITDDPNAKVSPETGFITVSYHPRDHDICSQYEKQSTIYELPLSPSIITLTKCQETGRDIVKKSMLKDKLMSDDMVKAAENECCVHSYMSHENVIKLHNYSEDETEFALHMEYANKSRYLQELIYDHHTPIEEEQELQIYALDLIQGLNHIHNQGIIHCDLKLDNMLAHQEEDDEIPIIKICDFGLSHVIDPQLGNKAIKKNTIGTWGYIAPECANNTHIGREIDIWSLGLTLYEMAVAYKPTQVKGYEYGQGELPFRKRDWRNRSTELQDLIKACLEVDPEKRITVTDALQHPYFTTEV</sequence>
<dbReference type="Gene3D" id="1.10.510.10">
    <property type="entry name" value="Transferase(Phosphotransferase) domain 1"/>
    <property type="match status" value="1"/>
</dbReference>
<protein>
    <recommendedName>
        <fullName evidence="6">Protein kinase domain-containing protein</fullName>
    </recommendedName>
</protein>
<keyword evidence="5" id="KW-0067">ATP-binding</keyword>
<dbReference type="SMART" id="SM00220">
    <property type="entry name" value="S_TKc"/>
    <property type="match status" value="1"/>
</dbReference>
<dbReference type="GO" id="GO:0005524">
    <property type="term" value="F:ATP binding"/>
    <property type="evidence" value="ECO:0007669"/>
    <property type="project" value="UniProtKB-KW"/>
</dbReference>
<evidence type="ECO:0000256" key="5">
    <source>
        <dbReference type="ARBA" id="ARBA00022840"/>
    </source>
</evidence>
<evidence type="ECO:0000256" key="2">
    <source>
        <dbReference type="ARBA" id="ARBA00022679"/>
    </source>
</evidence>
<dbReference type="PANTHER" id="PTHR24345">
    <property type="entry name" value="SERINE/THREONINE-PROTEIN KINASE PLK"/>
    <property type="match status" value="1"/>
</dbReference>
<dbReference type="PROSITE" id="PS50011">
    <property type="entry name" value="PROTEIN_KINASE_DOM"/>
    <property type="match status" value="1"/>
</dbReference>
<evidence type="ECO:0000256" key="1">
    <source>
        <dbReference type="ARBA" id="ARBA00022527"/>
    </source>
</evidence>
<dbReference type="Pfam" id="PF00069">
    <property type="entry name" value="Pkinase"/>
    <property type="match status" value="1"/>
</dbReference>
<evidence type="ECO:0000259" key="6">
    <source>
        <dbReference type="PROSITE" id="PS50011"/>
    </source>
</evidence>
<dbReference type="CDD" id="cd00180">
    <property type="entry name" value="PKc"/>
    <property type="match status" value="1"/>
</dbReference>
<proteinExistence type="predicted"/>
<dbReference type="EMBL" id="CAMPGE010002918">
    <property type="protein sequence ID" value="CAI2361735.1"/>
    <property type="molecule type" value="Genomic_DNA"/>
</dbReference>
<comment type="caution">
    <text evidence="7">The sequence shown here is derived from an EMBL/GenBank/DDBJ whole genome shotgun (WGS) entry which is preliminary data.</text>
</comment>
<reference evidence="7" key="1">
    <citation type="submission" date="2023-07" db="EMBL/GenBank/DDBJ databases">
        <authorList>
            <consortium name="AG Swart"/>
            <person name="Singh M."/>
            <person name="Singh A."/>
            <person name="Seah K."/>
            <person name="Emmerich C."/>
        </authorList>
    </citation>
    <scope>NUCLEOTIDE SEQUENCE</scope>
    <source>
        <strain evidence="7">DP1</strain>
    </source>
</reference>
<evidence type="ECO:0000313" key="7">
    <source>
        <dbReference type="EMBL" id="CAI2361735.1"/>
    </source>
</evidence>
<accession>A0AAD1U3Y2</accession>
<evidence type="ECO:0000256" key="3">
    <source>
        <dbReference type="ARBA" id="ARBA00022741"/>
    </source>
</evidence>
<dbReference type="Proteomes" id="UP001295684">
    <property type="component" value="Unassembled WGS sequence"/>
</dbReference>
<dbReference type="SUPFAM" id="SSF56112">
    <property type="entry name" value="Protein kinase-like (PK-like)"/>
    <property type="match status" value="1"/>
</dbReference>
<keyword evidence="1" id="KW-0723">Serine/threonine-protein kinase</keyword>
<dbReference type="PANTHER" id="PTHR24345:SF0">
    <property type="entry name" value="CELL CYCLE SERINE_THREONINE-PROTEIN KINASE CDC5_MSD2"/>
    <property type="match status" value="1"/>
</dbReference>
<dbReference type="GO" id="GO:0004674">
    <property type="term" value="F:protein serine/threonine kinase activity"/>
    <property type="evidence" value="ECO:0007669"/>
    <property type="project" value="UniProtKB-KW"/>
</dbReference>
<feature type="domain" description="Protein kinase" evidence="6">
    <location>
        <begin position="69"/>
        <end position="333"/>
    </location>
</feature>
<keyword evidence="4" id="KW-0418">Kinase</keyword>
<dbReference type="InterPro" id="IPR000719">
    <property type="entry name" value="Prot_kinase_dom"/>
</dbReference>
<dbReference type="GO" id="GO:0005634">
    <property type="term" value="C:nucleus"/>
    <property type="evidence" value="ECO:0007669"/>
    <property type="project" value="TreeGrafter"/>
</dbReference>
<keyword evidence="2" id="KW-0808">Transferase</keyword>
<evidence type="ECO:0000256" key="4">
    <source>
        <dbReference type="ARBA" id="ARBA00022777"/>
    </source>
</evidence>
<keyword evidence="3" id="KW-0547">Nucleotide-binding</keyword>
<evidence type="ECO:0000313" key="8">
    <source>
        <dbReference type="Proteomes" id="UP001295684"/>
    </source>
</evidence>
<gene>
    <name evidence="7" type="ORF">ECRASSUSDP1_LOCUS3048</name>
</gene>
<organism evidence="7 8">
    <name type="scientific">Euplotes crassus</name>
    <dbReference type="NCBI Taxonomy" id="5936"/>
    <lineage>
        <taxon>Eukaryota</taxon>
        <taxon>Sar</taxon>
        <taxon>Alveolata</taxon>
        <taxon>Ciliophora</taxon>
        <taxon>Intramacronucleata</taxon>
        <taxon>Spirotrichea</taxon>
        <taxon>Hypotrichia</taxon>
        <taxon>Euplotida</taxon>
        <taxon>Euplotidae</taxon>
        <taxon>Moneuplotes</taxon>
    </lineage>
</organism>
<dbReference type="InterPro" id="IPR011009">
    <property type="entry name" value="Kinase-like_dom_sf"/>
</dbReference>
<keyword evidence="8" id="KW-1185">Reference proteome</keyword>
<dbReference type="Gene3D" id="3.30.200.20">
    <property type="entry name" value="Phosphorylase Kinase, domain 1"/>
    <property type="match status" value="1"/>
</dbReference>